<feature type="active site" description="Proton acceptor" evidence="7">
    <location>
        <position position="306"/>
    </location>
</feature>
<feature type="region of interest" description="Disordered" evidence="8">
    <location>
        <begin position="340"/>
        <end position="374"/>
    </location>
</feature>
<feature type="binding site" evidence="7">
    <location>
        <position position="338"/>
    </location>
    <ligand>
        <name>Zn(2+)</name>
        <dbReference type="ChEBI" id="CHEBI:29105"/>
    </ligand>
</feature>
<gene>
    <name evidence="10" type="ORF">AC578_9286</name>
</gene>
<evidence type="ECO:0000256" key="7">
    <source>
        <dbReference type="PROSITE-ProRule" id="PRU00236"/>
    </source>
</evidence>
<feature type="binding site" evidence="7">
    <location>
        <position position="341"/>
    </location>
    <ligand>
        <name>Zn(2+)</name>
        <dbReference type="ChEBI" id="CHEBI:29105"/>
    </ligand>
</feature>
<dbReference type="Proteomes" id="UP000070133">
    <property type="component" value="Unassembled WGS sequence"/>
</dbReference>
<organism evidence="10 11">
    <name type="scientific">Pseudocercospora eumusae</name>
    <dbReference type="NCBI Taxonomy" id="321146"/>
    <lineage>
        <taxon>Eukaryota</taxon>
        <taxon>Fungi</taxon>
        <taxon>Dikarya</taxon>
        <taxon>Ascomycota</taxon>
        <taxon>Pezizomycotina</taxon>
        <taxon>Dothideomycetes</taxon>
        <taxon>Dothideomycetidae</taxon>
        <taxon>Mycosphaerellales</taxon>
        <taxon>Mycosphaerellaceae</taxon>
        <taxon>Pseudocercospora</taxon>
    </lineage>
</organism>
<comment type="caution">
    <text evidence="10">The sequence shown here is derived from an EMBL/GenBank/DDBJ whole genome shotgun (WGS) entry which is preliminary data.</text>
</comment>
<evidence type="ECO:0000313" key="10">
    <source>
        <dbReference type="EMBL" id="KXT03970.1"/>
    </source>
</evidence>
<dbReference type="GO" id="GO:0070403">
    <property type="term" value="F:NAD+ binding"/>
    <property type="evidence" value="ECO:0007669"/>
    <property type="project" value="InterPro"/>
</dbReference>
<dbReference type="GO" id="GO:0046970">
    <property type="term" value="F:histone H4K16 deacetylase activity, NAD-dependent"/>
    <property type="evidence" value="ECO:0007669"/>
    <property type="project" value="TreeGrafter"/>
</dbReference>
<keyword evidence="3" id="KW-0808">Transferase</keyword>
<keyword evidence="4 7" id="KW-0479">Metal-binding</keyword>
<dbReference type="InterPro" id="IPR029035">
    <property type="entry name" value="DHS-like_NAD/FAD-binding_dom"/>
</dbReference>
<dbReference type="STRING" id="321146.A0A139HNF8"/>
<feature type="binding site" evidence="7">
    <location>
        <position position="314"/>
    </location>
    <ligand>
        <name>Zn(2+)</name>
        <dbReference type="ChEBI" id="CHEBI:29105"/>
    </ligand>
</feature>
<feature type="compositionally biased region" description="Basic and acidic residues" evidence="8">
    <location>
        <begin position="25"/>
        <end position="34"/>
    </location>
</feature>
<evidence type="ECO:0000259" key="9">
    <source>
        <dbReference type="PROSITE" id="PS50305"/>
    </source>
</evidence>
<dbReference type="GO" id="GO:0005634">
    <property type="term" value="C:nucleus"/>
    <property type="evidence" value="ECO:0007669"/>
    <property type="project" value="TreeGrafter"/>
</dbReference>
<evidence type="ECO:0000256" key="6">
    <source>
        <dbReference type="ARBA" id="ARBA00023027"/>
    </source>
</evidence>
<dbReference type="Gene3D" id="3.30.1600.10">
    <property type="entry name" value="SIR2/SIRT2 'Small Domain"/>
    <property type="match status" value="1"/>
</dbReference>
<comment type="similarity">
    <text evidence="2">Belongs to the sirtuin family. Class I subfamily.</text>
</comment>
<protein>
    <recommendedName>
        <fullName evidence="9">Deacetylase sirtuin-type domain-containing protein</fullName>
    </recommendedName>
</protein>
<dbReference type="AlphaFoldDB" id="A0A139HNF8"/>
<evidence type="ECO:0000256" key="2">
    <source>
        <dbReference type="ARBA" id="ARBA00006924"/>
    </source>
</evidence>
<feature type="region of interest" description="Disordered" evidence="8">
    <location>
        <begin position="1"/>
        <end position="80"/>
    </location>
</feature>
<dbReference type="GO" id="GO:0046872">
    <property type="term" value="F:metal ion binding"/>
    <property type="evidence" value="ECO:0007669"/>
    <property type="project" value="UniProtKB-KW"/>
</dbReference>
<reference evidence="10 11" key="1">
    <citation type="submission" date="2015-07" db="EMBL/GenBank/DDBJ databases">
        <title>Comparative genomics of the Sigatoka disease complex on banana suggests a link between parallel evolutionary changes in Pseudocercospora fijiensis and Pseudocercospora eumusae and increased virulence on the banana host.</title>
        <authorList>
            <person name="Chang T.-C."/>
            <person name="Salvucci A."/>
            <person name="Crous P.W."/>
            <person name="Stergiopoulos I."/>
        </authorList>
    </citation>
    <scope>NUCLEOTIDE SEQUENCE [LARGE SCALE GENOMIC DNA]</scope>
    <source>
        <strain evidence="10 11">CBS 114824</strain>
    </source>
</reference>
<feature type="region of interest" description="Disordered" evidence="8">
    <location>
        <begin position="505"/>
        <end position="527"/>
    </location>
</feature>
<evidence type="ECO:0000256" key="3">
    <source>
        <dbReference type="ARBA" id="ARBA00022679"/>
    </source>
</evidence>
<dbReference type="Gene3D" id="3.40.50.1220">
    <property type="entry name" value="TPP-binding domain"/>
    <property type="match status" value="1"/>
</dbReference>
<sequence>MVVPTALPTEPIDLEQSVHRPQKRRNSEVAHFARESNATFESSASAATNGHYASRESDPNSQLQLDEEDEKDTFNSVDVDDSHSSAFEDVLDQIEARPYVDGEGTMNIDDIARLRARLREDGIEKFFDETVNSGMDARKLGIAFGIDPGLEVDDRTFLRLLGLAVVRAFYKREKLTAYNTLEDAAALLQKSSKILVITGAGISTSLGIPDFRSKGTGFYDKIQQMGRDDIAEPQDVFDIEMFDLDPTLFYSLAGEILPDRSKGYTPTHGFIQLLDQMGKLQTNYTQNIDNLEGIAGINADKVIQCHGSFKTASCRKCKHKVDGAVIEDDIRNKRVPKCKQCEKDLHQPQMPQKNSKAKYSSADSDSDDDIPEPGVMKPDITFFGEQLPEDFFTRFTDIDAKDTDLVIVIGTSLKVAPVSEMPNYVPHHVPHIYISMEPIRHVEFDIQLLGKCDEVVAALCKKAGWTLKHDWIKPDEEFEVTTSDGAAPFIWNVAKIERQPANCETPLGKSAASSTEPENLSLPKTKADNEVLLSKHNPVIDLT</sequence>
<dbReference type="PANTHER" id="PTHR11085">
    <property type="entry name" value="NAD-DEPENDENT PROTEIN DEACYLASE SIRTUIN-5, MITOCHONDRIAL-RELATED"/>
    <property type="match status" value="1"/>
</dbReference>
<proteinExistence type="inferred from homology"/>
<evidence type="ECO:0000313" key="11">
    <source>
        <dbReference type="Proteomes" id="UP000070133"/>
    </source>
</evidence>
<dbReference type="EMBL" id="LFZN01000025">
    <property type="protein sequence ID" value="KXT03970.1"/>
    <property type="molecule type" value="Genomic_DNA"/>
</dbReference>
<evidence type="ECO:0000256" key="8">
    <source>
        <dbReference type="SAM" id="MobiDB-lite"/>
    </source>
</evidence>
<dbReference type="PROSITE" id="PS50305">
    <property type="entry name" value="SIRTUIN"/>
    <property type="match status" value="1"/>
</dbReference>
<evidence type="ECO:0000256" key="1">
    <source>
        <dbReference type="ARBA" id="ARBA00001947"/>
    </source>
</evidence>
<feature type="binding site" evidence="7">
    <location>
        <position position="317"/>
    </location>
    <ligand>
        <name>Zn(2+)</name>
        <dbReference type="ChEBI" id="CHEBI:29105"/>
    </ligand>
</feature>
<dbReference type="PANTHER" id="PTHR11085:SF9">
    <property type="entry name" value="NAD-DEPENDENT PROTEIN DEACETYLASE SIRTUIN-1"/>
    <property type="match status" value="1"/>
</dbReference>
<feature type="compositionally biased region" description="Polar residues" evidence="8">
    <location>
        <begin position="36"/>
        <end position="48"/>
    </location>
</feature>
<dbReference type="SUPFAM" id="SSF52467">
    <property type="entry name" value="DHS-like NAD/FAD-binding domain"/>
    <property type="match status" value="1"/>
</dbReference>
<keyword evidence="11" id="KW-1185">Reference proteome</keyword>
<keyword evidence="6" id="KW-0520">NAD</keyword>
<feature type="domain" description="Deacetylase sirtuin-type" evidence="9">
    <location>
        <begin position="174"/>
        <end position="466"/>
    </location>
</feature>
<dbReference type="InterPro" id="IPR050134">
    <property type="entry name" value="NAD-dep_sirtuin_deacylases"/>
</dbReference>
<dbReference type="InterPro" id="IPR003000">
    <property type="entry name" value="Sirtuin"/>
</dbReference>
<keyword evidence="5 7" id="KW-0862">Zinc</keyword>
<dbReference type="InterPro" id="IPR026590">
    <property type="entry name" value="Ssirtuin_cat_dom"/>
</dbReference>
<evidence type="ECO:0000256" key="5">
    <source>
        <dbReference type="ARBA" id="ARBA00022833"/>
    </source>
</evidence>
<dbReference type="Pfam" id="PF02146">
    <property type="entry name" value="SIR2"/>
    <property type="match status" value="1"/>
</dbReference>
<dbReference type="OrthoDB" id="420264at2759"/>
<accession>A0A139HNF8</accession>
<evidence type="ECO:0000256" key="4">
    <source>
        <dbReference type="ARBA" id="ARBA00022723"/>
    </source>
</evidence>
<name>A0A139HNF8_9PEZI</name>
<comment type="cofactor">
    <cofactor evidence="1">
        <name>Zn(2+)</name>
        <dbReference type="ChEBI" id="CHEBI:29105"/>
    </cofactor>
</comment>
<dbReference type="InterPro" id="IPR026591">
    <property type="entry name" value="Sirtuin_cat_small_dom_sf"/>
</dbReference>